<dbReference type="EMBL" id="AGUE01000092">
    <property type="protein sequence ID" value="EHL00228.1"/>
    <property type="molecule type" value="Genomic_DNA"/>
</dbReference>
<evidence type="ECO:0000313" key="3">
    <source>
        <dbReference type="Proteomes" id="UP000005446"/>
    </source>
</evidence>
<evidence type="ECO:0000313" key="2">
    <source>
        <dbReference type="EMBL" id="EHL00228.1"/>
    </source>
</evidence>
<comment type="caution">
    <text evidence="2">The sequence shown here is derived from an EMBL/GenBank/DDBJ whole genome shotgun (WGS) entry which is preliminary data.</text>
</comment>
<sequence>MSRGRNDISEQAEAMGPISRLEKNSSKNSEFDLVVDLFSILSKREATNSPDFFLQLGTTESTASTAPKTRRAAQYNSMLEFVIRNNRQNNHQAFRPI</sequence>
<dbReference type="AlphaFoldDB" id="H0EMM0"/>
<protein>
    <submittedName>
        <fullName evidence="2">Uncharacterized protein</fullName>
    </submittedName>
</protein>
<dbReference type="InParanoid" id="H0EMM0"/>
<dbReference type="HOGENOM" id="CLU_2346882_0_0_1"/>
<evidence type="ECO:0000256" key="1">
    <source>
        <dbReference type="SAM" id="MobiDB-lite"/>
    </source>
</evidence>
<organism evidence="2 3">
    <name type="scientific">Glarea lozoyensis (strain ATCC 74030 / MF5533)</name>
    <dbReference type="NCBI Taxonomy" id="1104152"/>
    <lineage>
        <taxon>Eukaryota</taxon>
        <taxon>Fungi</taxon>
        <taxon>Dikarya</taxon>
        <taxon>Ascomycota</taxon>
        <taxon>Pezizomycotina</taxon>
        <taxon>Leotiomycetes</taxon>
        <taxon>Helotiales</taxon>
        <taxon>Helotiaceae</taxon>
        <taxon>Glarea</taxon>
    </lineage>
</organism>
<reference evidence="2 3" key="1">
    <citation type="journal article" date="2012" name="Eukaryot. Cell">
        <title>Genome sequence of the fungus Glarea lozoyensis: the first genome sequence of a species from the Helotiaceae family.</title>
        <authorList>
            <person name="Youssar L."/>
            <person name="Gruening B.A."/>
            <person name="Erxleben A."/>
            <person name="Guenther S."/>
            <person name="Huettel W."/>
        </authorList>
    </citation>
    <scope>NUCLEOTIDE SEQUENCE [LARGE SCALE GENOMIC DNA]</scope>
    <source>
        <strain evidence="3">ATCC 74030 / MF5533</strain>
    </source>
</reference>
<accession>H0EMM0</accession>
<proteinExistence type="predicted"/>
<dbReference type="Proteomes" id="UP000005446">
    <property type="component" value="Unassembled WGS sequence"/>
</dbReference>
<feature type="region of interest" description="Disordered" evidence="1">
    <location>
        <begin position="1"/>
        <end position="26"/>
    </location>
</feature>
<keyword evidence="3" id="KW-1185">Reference proteome</keyword>
<gene>
    <name evidence="2" type="ORF">M7I_3859</name>
</gene>
<name>H0EMM0_GLAL7</name>